<dbReference type="Gene3D" id="3.40.50.360">
    <property type="match status" value="1"/>
</dbReference>
<evidence type="ECO:0008006" key="2">
    <source>
        <dbReference type="Google" id="ProtNLM"/>
    </source>
</evidence>
<protein>
    <recommendedName>
        <fullName evidence="2">Flavodoxin domain-containing protein</fullName>
    </recommendedName>
</protein>
<comment type="caution">
    <text evidence="1">The sequence shown here is derived from an EMBL/GenBank/DDBJ whole genome shotgun (WGS) entry which is preliminary data.</text>
</comment>
<organism evidence="1">
    <name type="scientific">marine sediment metagenome</name>
    <dbReference type="NCBI Taxonomy" id="412755"/>
    <lineage>
        <taxon>unclassified sequences</taxon>
        <taxon>metagenomes</taxon>
        <taxon>ecological metagenomes</taxon>
    </lineage>
</organism>
<dbReference type="EMBL" id="BART01011968">
    <property type="protein sequence ID" value="GAG89711.1"/>
    <property type="molecule type" value="Genomic_DNA"/>
</dbReference>
<feature type="non-terminal residue" evidence="1">
    <location>
        <position position="203"/>
    </location>
</feature>
<sequence>MRFKIYYITGTRNTKRAANLIQLQLRSMNHECSIINWIHNDFNNYDEVDAFGFASPVHTLREPTPFRNRLIQLSKFKSTERIPTFIIACCEANTGAFFYRIAKLLQKKNFNIIGTYTYYAPSNFLMYSRLFERNPKEQDPIRDRGVLEFAKNLPVLVRKNEPIKIKRKLKSGIFASIFAKDWSLRFILGRKIIVDETKCNKCG</sequence>
<evidence type="ECO:0000313" key="1">
    <source>
        <dbReference type="EMBL" id="GAG89711.1"/>
    </source>
</evidence>
<dbReference type="SUPFAM" id="SSF52218">
    <property type="entry name" value="Flavoproteins"/>
    <property type="match status" value="1"/>
</dbReference>
<gene>
    <name evidence="1" type="ORF">S01H4_25218</name>
</gene>
<dbReference type="InterPro" id="IPR029039">
    <property type="entry name" value="Flavoprotein-like_sf"/>
</dbReference>
<name>X1CZQ5_9ZZZZ</name>
<accession>X1CZQ5</accession>
<dbReference type="AlphaFoldDB" id="X1CZQ5"/>
<reference evidence="1" key="1">
    <citation type="journal article" date="2014" name="Front. Microbiol.">
        <title>High frequency of phylogenetically diverse reductive dehalogenase-homologous genes in deep subseafloor sedimentary metagenomes.</title>
        <authorList>
            <person name="Kawai M."/>
            <person name="Futagami T."/>
            <person name="Toyoda A."/>
            <person name="Takaki Y."/>
            <person name="Nishi S."/>
            <person name="Hori S."/>
            <person name="Arai W."/>
            <person name="Tsubouchi T."/>
            <person name="Morono Y."/>
            <person name="Uchiyama I."/>
            <person name="Ito T."/>
            <person name="Fujiyama A."/>
            <person name="Inagaki F."/>
            <person name="Takami H."/>
        </authorList>
    </citation>
    <scope>NUCLEOTIDE SEQUENCE</scope>
    <source>
        <strain evidence="1">Expedition CK06-06</strain>
    </source>
</reference>
<proteinExistence type="predicted"/>